<accession>A0A2P6FA34</accession>
<evidence type="ECO:0000256" key="1">
    <source>
        <dbReference type="ARBA" id="ARBA00001917"/>
    </source>
</evidence>
<evidence type="ECO:0000256" key="2">
    <source>
        <dbReference type="ARBA" id="ARBA00002790"/>
    </source>
</evidence>
<feature type="binding site" evidence="14">
    <location>
        <begin position="226"/>
        <end position="227"/>
    </location>
    <ligand>
        <name>FMN</name>
        <dbReference type="ChEBI" id="CHEBI:58210"/>
    </ligand>
</feature>
<evidence type="ECO:0000256" key="8">
    <source>
        <dbReference type="ARBA" id="ARBA00022884"/>
    </source>
</evidence>
<evidence type="ECO:0000256" key="3">
    <source>
        <dbReference type="ARBA" id="ARBA00022555"/>
    </source>
</evidence>
<keyword evidence="17" id="KW-1185">Reference proteome</keyword>
<dbReference type="OrthoDB" id="9764501at2"/>
<organism evidence="16 17">
    <name type="scientific">Spiroplasma poulsonii</name>
    <dbReference type="NCBI Taxonomy" id="2138"/>
    <lineage>
        <taxon>Bacteria</taxon>
        <taxon>Bacillati</taxon>
        <taxon>Mycoplasmatota</taxon>
        <taxon>Mollicutes</taxon>
        <taxon>Entomoplasmatales</taxon>
        <taxon>Spiroplasmataceae</taxon>
        <taxon>Spiroplasma</taxon>
    </lineage>
</organism>
<keyword evidence="8" id="KW-0694">RNA-binding</keyword>
<evidence type="ECO:0000256" key="7">
    <source>
        <dbReference type="ARBA" id="ARBA00022857"/>
    </source>
</evidence>
<dbReference type="CDD" id="cd02801">
    <property type="entry name" value="DUS_like_FMN"/>
    <property type="match status" value="1"/>
</dbReference>
<evidence type="ECO:0000256" key="6">
    <source>
        <dbReference type="ARBA" id="ARBA00022694"/>
    </source>
</evidence>
<dbReference type="Pfam" id="PF01207">
    <property type="entry name" value="Dus"/>
    <property type="match status" value="1"/>
</dbReference>
<dbReference type="InterPro" id="IPR013785">
    <property type="entry name" value="Aldolase_TIM"/>
</dbReference>
<proteinExistence type="inferred from homology"/>
<keyword evidence="5 12" id="KW-0288">FMN</keyword>
<dbReference type="SUPFAM" id="SSF51395">
    <property type="entry name" value="FMN-linked oxidoreductases"/>
    <property type="match status" value="1"/>
</dbReference>
<dbReference type="Proteomes" id="UP000031565">
    <property type="component" value="Unassembled WGS sequence"/>
</dbReference>
<evidence type="ECO:0000256" key="9">
    <source>
        <dbReference type="ARBA" id="ARBA00023002"/>
    </source>
</evidence>
<evidence type="ECO:0000256" key="11">
    <source>
        <dbReference type="ARBA" id="ARBA00048802"/>
    </source>
</evidence>
<dbReference type="AlphaFoldDB" id="A0A2P6FA34"/>
<reference evidence="16 17" key="1">
    <citation type="journal article" date="2015" name="MBio">
        <title>Genome sequence of the Drosophila melanogaster male-killing Spiroplasma strain MSRO endosymbiont.</title>
        <authorList>
            <person name="Paredes J.C."/>
            <person name="Herren J.K."/>
            <person name="Schupfer F."/>
            <person name="Marin R."/>
            <person name="Claverol S."/>
            <person name="Kuo C.H."/>
            <person name="Lemaitre B."/>
            <person name="Beven L."/>
        </authorList>
    </citation>
    <scope>NUCLEOTIDE SEQUENCE [LARGE SCALE GENOMIC DNA]</scope>
    <source>
        <strain evidence="16 17">MSRO</strain>
    </source>
</reference>
<keyword evidence="6 12" id="KW-0819">tRNA processing</keyword>
<dbReference type="GO" id="GO:0017150">
    <property type="term" value="F:tRNA dihydrouridine synthase activity"/>
    <property type="evidence" value="ECO:0007669"/>
    <property type="project" value="InterPro"/>
</dbReference>
<evidence type="ECO:0000259" key="15">
    <source>
        <dbReference type="Pfam" id="PF01207"/>
    </source>
</evidence>
<keyword evidence="14" id="KW-0547">Nucleotide-binding</keyword>
<comment type="catalytic activity">
    <reaction evidence="11">
        <text>a 5,6-dihydrouridine in tRNA + NAD(+) = a uridine in tRNA + NADH + H(+)</text>
        <dbReference type="Rhea" id="RHEA:54452"/>
        <dbReference type="Rhea" id="RHEA-COMP:13339"/>
        <dbReference type="Rhea" id="RHEA-COMP:13887"/>
        <dbReference type="ChEBI" id="CHEBI:15378"/>
        <dbReference type="ChEBI" id="CHEBI:57540"/>
        <dbReference type="ChEBI" id="CHEBI:57945"/>
        <dbReference type="ChEBI" id="CHEBI:65315"/>
        <dbReference type="ChEBI" id="CHEBI:74443"/>
    </reaction>
</comment>
<dbReference type="PIRSF" id="PIRSF006621">
    <property type="entry name" value="Dus"/>
    <property type="match status" value="1"/>
</dbReference>
<keyword evidence="4 12" id="KW-0285">Flavoprotein</keyword>
<dbReference type="InterPro" id="IPR018517">
    <property type="entry name" value="tRNA_hU_synthase_CS"/>
</dbReference>
<feature type="binding site" evidence="14">
    <location>
        <position position="171"/>
    </location>
    <ligand>
        <name>FMN</name>
        <dbReference type="ChEBI" id="CHEBI:58210"/>
    </ligand>
</feature>
<feature type="binding site" evidence="14">
    <location>
        <position position="141"/>
    </location>
    <ligand>
        <name>FMN</name>
        <dbReference type="ChEBI" id="CHEBI:58210"/>
    </ligand>
</feature>
<dbReference type="EC" id="1.3.1.-" evidence="12"/>
<feature type="domain" description="DUS-like FMN-binding" evidence="15">
    <location>
        <begin position="14"/>
        <end position="314"/>
    </location>
</feature>
<evidence type="ECO:0000256" key="4">
    <source>
        <dbReference type="ARBA" id="ARBA00022630"/>
    </source>
</evidence>
<sequence>MKIGNIDIKGQVFLAPMAGITNEAFRIICHELGAGLVYAEMVSDKAILQRNERTLQMIKVNKLEHPISMQIFGTDVETFVEAAKYVDQNSDCDIIDINMGCPAPKIAIKSQAGSFLLKHPQRVYEVVKAVVENVRKPVTVKIRIGWDEENINCVEIAKYCEQAGAKAIAVHARTRNQFYSGKSDWSWIKKVKKNVSIPVIGNGDVFSCEDAKRMLDETGCDAVMLARGAQGNPWIFKQIQHFLDTGEKIEQPSLDEWQSIIFRHAELLLNLKGERVAASEMRKNLAFYFKGKPEATSYKTRATQINTIFELKTLVNEYIDYYNNYNNNFVK</sequence>
<evidence type="ECO:0000313" key="16">
    <source>
        <dbReference type="EMBL" id="PQM30274.1"/>
    </source>
</evidence>
<dbReference type="EMBL" id="JTLV02000001">
    <property type="protein sequence ID" value="PQM30274.1"/>
    <property type="molecule type" value="Genomic_DNA"/>
</dbReference>
<evidence type="ECO:0000256" key="12">
    <source>
        <dbReference type="PIRNR" id="PIRNR006621"/>
    </source>
</evidence>
<dbReference type="PROSITE" id="PS01136">
    <property type="entry name" value="UPF0034"/>
    <property type="match status" value="1"/>
</dbReference>
<dbReference type="PANTHER" id="PTHR45846">
    <property type="entry name" value="TRNA-DIHYDROURIDINE(47) SYNTHASE [NAD(P)(+)]-LIKE"/>
    <property type="match status" value="1"/>
</dbReference>
<comment type="catalytic activity">
    <reaction evidence="10">
        <text>a 5,6-dihydrouridine in tRNA + NADP(+) = a uridine in tRNA + NADPH + H(+)</text>
        <dbReference type="Rhea" id="RHEA:23624"/>
        <dbReference type="Rhea" id="RHEA-COMP:13339"/>
        <dbReference type="Rhea" id="RHEA-COMP:13887"/>
        <dbReference type="ChEBI" id="CHEBI:15378"/>
        <dbReference type="ChEBI" id="CHEBI:57783"/>
        <dbReference type="ChEBI" id="CHEBI:58349"/>
        <dbReference type="ChEBI" id="CHEBI:65315"/>
        <dbReference type="ChEBI" id="CHEBI:74443"/>
    </reaction>
</comment>
<evidence type="ECO:0000313" key="17">
    <source>
        <dbReference type="Proteomes" id="UP000031565"/>
    </source>
</evidence>
<evidence type="ECO:0000256" key="14">
    <source>
        <dbReference type="PIRSR" id="PIRSR006621-2"/>
    </source>
</evidence>
<dbReference type="InterPro" id="IPR035587">
    <property type="entry name" value="DUS-like_FMN-bd"/>
</dbReference>
<dbReference type="Gene3D" id="1.10.1200.80">
    <property type="entry name" value="Putative flavin oxidoreducatase, domain 2"/>
    <property type="match status" value="1"/>
</dbReference>
<keyword evidence="3" id="KW-0820">tRNA-binding</keyword>
<protein>
    <recommendedName>
        <fullName evidence="12">tRNA-dihydrouridine synthase</fullName>
        <ecNumber evidence="12">1.3.1.-</ecNumber>
    </recommendedName>
</protein>
<evidence type="ECO:0000256" key="10">
    <source>
        <dbReference type="ARBA" id="ARBA00048205"/>
    </source>
</evidence>
<dbReference type="RefSeq" id="WP_040092431.1">
    <property type="nucleotide sequence ID" value="NZ_CM020866.1"/>
</dbReference>
<dbReference type="PANTHER" id="PTHR45846:SF1">
    <property type="entry name" value="TRNA-DIHYDROURIDINE(47) SYNTHASE [NAD(P)(+)]-LIKE"/>
    <property type="match status" value="1"/>
</dbReference>
<dbReference type="STRING" id="2138.SMSRO_v1c00290"/>
<name>A0A2P6FA34_9MOLU</name>
<dbReference type="InterPro" id="IPR024036">
    <property type="entry name" value="tRNA-dHydroUridine_Synthase_C"/>
</dbReference>
<evidence type="ECO:0000256" key="13">
    <source>
        <dbReference type="PIRSR" id="PIRSR006621-1"/>
    </source>
</evidence>
<feature type="binding site" evidence="14">
    <location>
        <begin position="16"/>
        <end position="18"/>
    </location>
    <ligand>
        <name>FMN</name>
        <dbReference type="ChEBI" id="CHEBI:58210"/>
    </ligand>
</feature>
<dbReference type="GO" id="GO:0000049">
    <property type="term" value="F:tRNA binding"/>
    <property type="evidence" value="ECO:0007669"/>
    <property type="project" value="UniProtKB-KW"/>
</dbReference>
<dbReference type="Gene3D" id="3.20.20.70">
    <property type="entry name" value="Aldolase class I"/>
    <property type="match status" value="1"/>
</dbReference>
<evidence type="ECO:0000256" key="5">
    <source>
        <dbReference type="ARBA" id="ARBA00022643"/>
    </source>
</evidence>
<feature type="active site" description="Proton donor" evidence="13">
    <location>
        <position position="101"/>
    </location>
</feature>
<dbReference type="InterPro" id="IPR001269">
    <property type="entry name" value="DUS_fam"/>
</dbReference>
<comment type="cofactor">
    <cofactor evidence="1 12 14">
        <name>FMN</name>
        <dbReference type="ChEBI" id="CHEBI:58210"/>
    </cofactor>
</comment>
<dbReference type="NCBIfam" id="TIGR00737">
    <property type="entry name" value="nifR3_yhdG"/>
    <property type="match status" value="1"/>
</dbReference>
<comment type="caution">
    <text evidence="16">The sequence shown here is derived from an EMBL/GenBank/DDBJ whole genome shotgun (WGS) entry which is preliminary data.</text>
</comment>
<keyword evidence="9 12" id="KW-0560">Oxidoreductase</keyword>
<feature type="binding site" evidence="14">
    <location>
        <position position="70"/>
    </location>
    <ligand>
        <name>FMN</name>
        <dbReference type="ChEBI" id="CHEBI:58210"/>
    </ligand>
</feature>
<gene>
    <name evidence="16" type="primary">dusC</name>
    <name evidence="16" type="ORF">SMSRO_SF000300</name>
</gene>
<keyword evidence="7" id="KW-0521">NADP</keyword>
<comment type="function">
    <text evidence="2 12">Catalyzes the synthesis of 5,6-dihydrouridine (D), a modified base found in the D-loop of most tRNAs, via the reduction of the C5-C6 double bond in target uridines.</text>
</comment>
<dbReference type="GO" id="GO:0050660">
    <property type="term" value="F:flavin adenine dinucleotide binding"/>
    <property type="evidence" value="ECO:0007669"/>
    <property type="project" value="InterPro"/>
</dbReference>
<dbReference type="InterPro" id="IPR004652">
    <property type="entry name" value="DusB-like"/>
</dbReference>
<comment type="similarity">
    <text evidence="12">Belongs to the dus family.</text>
</comment>